<dbReference type="Pfam" id="PF01425">
    <property type="entry name" value="Amidase"/>
    <property type="match status" value="1"/>
</dbReference>
<keyword evidence="2" id="KW-0378">Hydrolase</keyword>
<feature type="active site" description="Charge relay system" evidence="3">
    <location>
        <position position="211"/>
    </location>
</feature>
<keyword evidence="6" id="KW-1185">Reference proteome</keyword>
<dbReference type="Gene3D" id="3.90.1300.10">
    <property type="entry name" value="Amidase signature (AS) domain"/>
    <property type="match status" value="1"/>
</dbReference>
<proteinExistence type="inferred from homology"/>
<evidence type="ECO:0000313" key="6">
    <source>
        <dbReference type="Proteomes" id="UP000019478"/>
    </source>
</evidence>
<dbReference type="eggNOG" id="KOG1212">
    <property type="taxonomic scope" value="Eukaryota"/>
</dbReference>
<dbReference type="AlphaFoldDB" id="W9Y0I9"/>
<sequence length="547" mass="59962">MAEPSPSCKEISQKAQEALLAKIPSEWRIPSSILSNLPRNVKPVFKSAGILTPQELDITDATDATTILEKIRSRTWSAREVTVAFCKRAAMAQQLVKCLMDIDFEGAIKRAMELDEIMEKTGQPVGPLHGLPVSIKDLTIVKGMHYSLGLAAWHDRKSDDDAVAVKSLRKAGAVVYVKTTMPQTGMALETTSNLWGRTLNPANTNLSAGGSSGGEGALNACHGAPIGIATDIGGSIRAPAAFNGLYGIKPTSRRCSYLGNTIPVPGQIAIPSAIGPMGRSLRDLELICETWLQDRPWYADPSVVPLPWVRQPAPQKATIGVLWFDEVVMPHPPVRRALRETVDKLKAAGHEIVDFKPYKHSYSWDVTLPLYFPTAARQLKEILAQVGDTMIPSVQQLSKGTKELTVPELMKFQAAQVSFQQEYLRHWNETASLTSTGQPVDAILCPSAACASFPHDFLPWWGYFSVWNLLNYPAMILPAGTVNKEIDVADQGYVPVTDWDKANHEVYDPELFDGAPISLQLVGRYLEEEKLFAVANAVDRDALQGRV</sequence>
<feature type="active site" description="Acyl-ester intermediate" evidence="3">
    <location>
        <position position="235"/>
    </location>
</feature>
<dbReference type="HOGENOM" id="CLU_009600_9_2_1"/>
<feature type="active site" description="Charge relay system" evidence="3">
    <location>
        <position position="136"/>
    </location>
</feature>
<organism evidence="5 6">
    <name type="scientific">Capronia epimyces CBS 606.96</name>
    <dbReference type="NCBI Taxonomy" id="1182542"/>
    <lineage>
        <taxon>Eukaryota</taxon>
        <taxon>Fungi</taxon>
        <taxon>Dikarya</taxon>
        <taxon>Ascomycota</taxon>
        <taxon>Pezizomycotina</taxon>
        <taxon>Eurotiomycetes</taxon>
        <taxon>Chaetothyriomycetidae</taxon>
        <taxon>Chaetothyriales</taxon>
        <taxon>Herpotrichiellaceae</taxon>
        <taxon>Capronia</taxon>
    </lineage>
</organism>
<evidence type="ECO:0000256" key="3">
    <source>
        <dbReference type="PIRSR" id="PIRSR001221-1"/>
    </source>
</evidence>
<evidence type="ECO:0000313" key="5">
    <source>
        <dbReference type="EMBL" id="EXJ82756.1"/>
    </source>
</evidence>
<protein>
    <recommendedName>
        <fullName evidence="4">Amidase domain-containing protein</fullName>
    </recommendedName>
</protein>
<accession>W9Y0I9</accession>
<dbReference type="PIRSF" id="PIRSF001221">
    <property type="entry name" value="Amidase_fungi"/>
    <property type="match status" value="1"/>
</dbReference>
<dbReference type="RefSeq" id="XP_007734879.1">
    <property type="nucleotide sequence ID" value="XM_007736689.1"/>
</dbReference>
<name>W9Y0I9_9EURO</name>
<dbReference type="EMBL" id="AMGY01000005">
    <property type="protein sequence ID" value="EXJ82756.1"/>
    <property type="molecule type" value="Genomic_DNA"/>
</dbReference>
<dbReference type="InterPro" id="IPR023631">
    <property type="entry name" value="Amidase_dom"/>
</dbReference>
<reference evidence="5 6" key="1">
    <citation type="submission" date="2013-03" db="EMBL/GenBank/DDBJ databases">
        <title>The Genome Sequence of Capronia epimyces CBS 606.96.</title>
        <authorList>
            <consortium name="The Broad Institute Genomics Platform"/>
            <person name="Cuomo C."/>
            <person name="de Hoog S."/>
            <person name="Gorbushina A."/>
            <person name="Walker B."/>
            <person name="Young S.K."/>
            <person name="Zeng Q."/>
            <person name="Gargeya S."/>
            <person name="Fitzgerald M."/>
            <person name="Haas B."/>
            <person name="Abouelleil A."/>
            <person name="Allen A.W."/>
            <person name="Alvarado L."/>
            <person name="Arachchi H.M."/>
            <person name="Berlin A.M."/>
            <person name="Chapman S.B."/>
            <person name="Gainer-Dewar J."/>
            <person name="Goldberg J."/>
            <person name="Griggs A."/>
            <person name="Gujja S."/>
            <person name="Hansen M."/>
            <person name="Howarth C."/>
            <person name="Imamovic A."/>
            <person name="Ireland A."/>
            <person name="Larimer J."/>
            <person name="McCowan C."/>
            <person name="Murphy C."/>
            <person name="Pearson M."/>
            <person name="Poon T.W."/>
            <person name="Priest M."/>
            <person name="Roberts A."/>
            <person name="Saif S."/>
            <person name="Shea T."/>
            <person name="Sisk P."/>
            <person name="Sykes S."/>
            <person name="Wortman J."/>
            <person name="Nusbaum C."/>
            <person name="Birren B."/>
        </authorList>
    </citation>
    <scope>NUCLEOTIDE SEQUENCE [LARGE SCALE GENOMIC DNA]</scope>
    <source>
        <strain evidence="5 6">CBS 606.96</strain>
    </source>
</reference>
<dbReference type="OrthoDB" id="6428749at2759"/>
<dbReference type="Proteomes" id="UP000019478">
    <property type="component" value="Unassembled WGS sequence"/>
</dbReference>
<evidence type="ECO:0000259" key="4">
    <source>
        <dbReference type="Pfam" id="PF01425"/>
    </source>
</evidence>
<evidence type="ECO:0000256" key="2">
    <source>
        <dbReference type="ARBA" id="ARBA00022801"/>
    </source>
</evidence>
<dbReference type="SUPFAM" id="SSF75304">
    <property type="entry name" value="Amidase signature (AS) enzymes"/>
    <property type="match status" value="1"/>
</dbReference>
<dbReference type="PANTHER" id="PTHR46072">
    <property type="entry name" value="AMIDASE-RELATED-RELATED"/>
    <property type="match status" value="1"/>
</dbReference>
<gene>
    <name evidence="5" type="ORF">A1O3_06571</name>
</gene>
<comment type="caution">
    <text evidence="5">The sequence shown here is derived from an EMBL/GenBank/DDBJ whole genome shotgun (WGS) entry which is preliminary data.</text>
</comment>
<feature type="domain" description="Amidase" evidence="4">
    <location>
        <begin position="80"/>
        <end position="531"/>
    </location>
</feature>
<dbReference type="InterPro" id="IPR036928">
    <property type="entry name" value="AS_sf"/>
</dbReference>
<comment type="similarity">
    <text evidence="1">Belongs to the amidase family.</text>
</comment>
<dbReference type="GO" id="GO:0016787">
    <property type="term" value="F:hydrolase activity"/>
    <property type="evidence" value="ECO:0007669"/>
    <property type="project" value="UniProtKB-KW"/>
</dbReference>
<dbReference type="STRING" id="1182542.W9Y0I9"/>
<dbReference type="GeneID" id="19170679"/>
<evidence type="ECO:0000256" key="1">
    <source>
        <dbReference type="ARBA" id="ARBA00009199"/>
    </source>
</evidence>